<dbReference type="GO" id="GO:0016787">
    <property type="term" value="F:hydrolase activity"/>
    <property type="evidence" value="ECO:0007669"/>
    <property type="project" value="UniProtKB-KW"/>
</dbReference>
<evidence type="ECO:0000313" key="15">
    <source>
        <dbReference type="EMBL" id="MFC7290384.1"/>
    </source>
</evidence>
<comment type="pathway">
    <text evidence="3">Amino-acid degradation; L-phenylalanine degradation; acetoacetate and fumarate from L-phenylalanine: step 1/6.</text>
</comment>
<dbReference type="EMBL" id="JBHTBR010000002">
    <property type="protein sequence ID" value="MFC7290384.1"/>
    <property type="molecule type" value="Genomic_DNA"/>
</dbReference>
<evidence type="ECO:0000256" key="10">
    <source>
        <dbReference type="ARBA" id="ARBA00023033"/>
    </source>
</evidence>
<keyword evidence="11" id="KW-0585">Phenylalanine catabolism</keyword>
<feature type="region of interest" description="Disordered" evidence="13">
    <location>
        <begin position="1"/>
        <end position="27"/>
    </location>
</feature>
<evidence type="ECO:0000313" key="16">
    <source>
        <dbReference type="Proteomes" id="UP001596492"/>
    </source>
</evidence>
<protein>
    <recommendedName>
        <fullName evidence="6">Phenylalanine-4-hydroxylase</fullName>
        <ecNumber evidence="5">1.14.16.1</ecNumber>
    </recommendedName>
    <alternativeName>
        <fullName evidence="12">Phe-4-monooxygenase</fullName>
    </alternativeName>
</protein>
<evidence type="ECO:0000256" key="9">
    <source>
        <dbReference type="ARBA" id="ARBA00023004"/>
    </source>
</evidence>
<keyword evidence="7" id="KW-0479">Metal-binding</keyword>
<organism evidence="15 16">
    <name type="scientific">Hirschia litorea</name>
    <dbReference type="NCBI Taxonomy" id="1199156"/>
    <lineage>
        <taxon>Bacteria</taxon>
        <taxon>Pseudomonadati</taxon>
        <taxon>Pseudomonadota</taxon>
        <taxon>Alphaproteobacteria</taxon>
        <taxon>Hyphomonadales</taxon>
        <taxon>Hyphomonadaceae</taxon>
        <taxon>Hirschia</taxon>
    </lineage>
</organism>
<evidence type="ECO:0000256" key="11">
    <source>
        <dbReference type="ARBA" id="ARBA00023232"/>
    </source>
</evidence>
<evidence type="ECO:0000256" key="3">
    <source>
        <dbReference type="ARBA" id="ARBA00005088"/>
    </source>
</evidence>
<comment type="caution">
    <text evidence="15">The sequence shown here is derived from an EMBL/GenBank/DDBJ whole genome shotgun (WGS) entry which is preliminary data.</text>
</comment>
<gene>
    <name evidence="15" type="primary">phhA</name>
    <name evidence="15" type="ORF">ACFQS8_02040</name>
</gene>
<evidence type="ECO:0000256" key="7">
    <source>
        <dbReference type="ARBA" id="ARBA00022723"/>
    </source>
</evidence>
<evidence type="ECO:0000256" key="4">
    <source>
        <dbReference type="ARBA" id="ARBA00009712"/>
    </source>
</evidence>
<dbReference type="SUPFAM" id="SSF56534">
    <property type="entry name" value="Aromatic aminoacid monoxygenases, catalytic and oligomerization domains"/>
    <property type="match status" value="1"/>
</dbReference>
<dbReference type="RefSeq" id="WP_382165231.1">
    <property type="nucleotide sequence ID" value="NZ_JBHTBR010000002.1"/>
</dbReference>
<evidence type="ECO:0000256" key="2">
    <source>
        <dbReference type="ARBA" id="ARBA00001954"/>
    </source>
</evidence>
<dbReference type="PROSITE" id="PS00367">
    <property type="entry name" value="BH4_AAA_HYDROXYL_1"/>
    <property type="match status" value="1"/>
</dbReference>
<name>A0ABW2IH16_9PROT</name>
<comment type="catalytic activity">
    <reaction evidence="1">
        <text>(6R)-L-erythro-5,6,7,8-tetrahydrobiopterin + L-phenylalanine + O2 = (4aS,6R)-4a-hydroxy-L-erythro-5,6,7,8-tetrahydrobiopterin + L-tyrosine</text>
        <dbReference type="Rhea" id="RHEA:20273"/>
        <dbReference type="ChEBI" id="CHEBI:15379"/>
        <dbReference type="ChEBI" id="CHEBI:15642"/>
        <dbReference type="ChEBI" id="CHEBI:58095"/>
        <dbReference type="ChEBI" id="CHEBI:58315"/>
        <dbReference type="ChEBI" id="CHEBI:59560"/>
        <dbReference type="EC" id="1.14.16.1"/>
    </reaction>
</comment>
<dbReference type="NCBIfam" id="NF008877">
    <property type="entry name" value="PRK11913.1-2"/>
    <property type="match status" value="1"/>
</dbReference>
<evidence type="ECO:0000259" key="14">
    <source>
        <dbReference type="PROSITE" id="PS51410"/>
    </source>
</evidence>
<reference evidence="16" key="1">
    <citation type="journal article" date="2019" name="Int. J. Syst. Evol. Microbiol.">
        <title>The Global Catalogue of Microorganisms (GCM) 10K type strain sequencing project: providing services to taxonomists for standard genome sequencing and annotation.</title>
        <authorList>
            <consortium name="The Broad Institute Genomics Platform"/>
            <consortium name="The Broad Institute Genome Sequencing Center for Infectious Disease"/>
            <person name="Wu L."/>
            <person name="Ma J."/>
        </authorList>
    </citation>
    <scope>NUCLEOTIDE SEQUENCE [LARGE SCALE GENOMIC DNA]</scope>
    <source>
        <strain evidence="16">CCUG 51308</strain>
    </source>
</reference>
<dbReference type="PROSITE" id="PS51410">
    <property type="entry name" value="BH4_AAA_HYDROXYL_2"/>
    <property type="match status" value="1"/>
</dbReference>
<evidence type="ECO:0000256" key="1">
    <source>
        <dbReference type="ARBA" id="ARBA00001060"/>
    </source>
</evidence>
<evidence type="ECO:0000256" key="12">
    <source>
        <dbReference type="ARBA" id="ARBA00029922"/>
    </source>
</evidence>
<dbReference type="PANTHER" id="PTHR11473:SF24">
    <property type="entry name" value="PHENYLALANINE-4-HYDROXYLASE"/>
    <property type="match status" value="1"/>
</dbReference>
<dbReference type="InterPro" id="IPR001273">
    <property type="entry name" value="ArAA_hydroxylase"/>
</dbReference>
<dbReference type="InterPro" id="IPR005960">
    <property type="entry name" value="Phe-4-hydroxylase_mono"/>
</dbReference>
<dbReference type="NCBIfam" id="TIGR01267">
    <property type="entry name" value="Phe4hydrox_mono"/>
    <property type="match status" value="1"/>
</dbReference>
<feature type="domain" description="Biopterin-dependent aromatic amino acid hydroxylase family profile" evidence="14">
    <location>
        <begin position="1"/>
        <end position="299"/>
    </location>
</feature>
<proteinExistence type="inferred from homology"/>
<keyword evidence="9" id="KW-0408">Iron</keyword>
<comment type="cofactor">
    <cofactor evidence="2">
        <name>Fe(2+)</name>
        <dbReference type="ChEBI" id="CHEBI:29033"/>
    </cofactor>
</comment>
<evidence type="ECO:0000256" key="6">
    <source>
        <dbReference type="ARBA" id="ARBA00020276"/>
    </source>
</evidence>
<dbReference type="InterPro" id="IPR018301">
    <property type="entry name" value="ArAA_hydroxylase_Fe/CU_BS"/>
</dbReference>
<dbReference type="Proteomes" id="UP001596492">
    <property type="component" value="Unassembled WGS sequence"/>
</dbReference>
<dbReference type="InterPro" id="IPR036951">
    <property type="entry name" value="ArAA_hydroxylase_sf"/>
</dbReference>
<dbReference type="InterPro" id="IPR019774">
    <property type="entry name" value="Aromatic-AA_hydroxylase_C"/>
</dbReference>
<dbReference type="PANTHER" id="PTHR11473">
    <property type="entry name" value="AROMATIC AMINO ACID HYDROXYLASE"/>
    <property type="match status" value="1"/>
</dbReference>
<evidence type="ECO:0000256" key="13">
    <source>
        <dbReference type="SAM" id="MobiDB-lite"/>
    </source>
</evidence>
<evidence type="ECO:0000256" key="8">
    <source>
        <dbReference type="ARBA" id="ARBA00023002"/>
    </source>
</evidence>
<dbReference type="PRINTS" id="PR00372">
    <property type="entry name" value="FYWHYDRXLASE"/>
</dbReference>
<keyword evidence="15" id="KW-0378">Hydrolase</keyword>
<evidence type="ECO:0000256" key="5">
    <source>
        <dbReference type="ARBA" id="ARBA00011995"/>
    </source>
</evidence>
<sequence>MNLAQESKDQVSSSTTAKNRYENAPKNDDYTIDQAWETYTPAEHDRWDRLFRRMQATLPGRACSAFVEAMNTLELSASGIPDMAALSDLLEPITGWRVVPVAGLVPDDVFFDHLANKRFPAGAFIRPEEEFDYLQEPDIFHDIFGHVPMLADPVFSDFIQAYGKGGQAALKRNQLHNLARIYWYTVEFGLIEENGELRIFGAGILSSPNESKFSLESESPNRIRFNRERVMRTNYIIDDFQKTYFVIPDFETLLKECYEDFTGVYESLRAQSDLSPEDILPEDTIIQRGTLEYFKAKNK</sequence>
<dbReference type="InterPro" id="IPR036329">
    <property type="entry name" value="Aro-AA_hydroxylase_C_sf"/>
</dbReference>
<dbReference type="EC" id="1.14.16.1" evidence="5"/>
<dbReference type="Gene3D" id="1.10.800.10">
    <property type="entry name" value="Aromatic amino acid hydroxylase"/>
    <property type="match status" value="1"/>
</dbReference>
<dbReference type="CDD" id="cd03348">
    <property type="entry name" value="pro_PheOH"/>
    <property type="match status" value="1"/>
</dbReference>
<keyword evidence="8 15" id="KW-0560">Oxidoreductase</keyword>
<keyword evidence="16" id="KW-1185">Reference proteome</keyword>
<dbReference type="Pfam" id="PF00351">
    <property type="entry name" value="Biopterin_H"/>
    <property type="match status" value="1"/>
</dbReference>
<comment type="similarity">
    <text evidence="4">Belongs to the biopterin-dependent aromatic amino acid hydroxylase family.</text>
</comment>
<keyword evidence="10" id="KW-0503">Monooxygenase</keyword>
<dbReference type="GO" id="GO:0004505">
    <property type="term" value="F:phenylalanine 4-monooxygenase activity"/>
    <property type="evidence" value="ECO:0007669"/>
    <property type="project" value="UniProtKB-EC"/>
</dbReference>
<accession>A0ABW2IH16</accession>